<dbReference type="InterPro" id="IPR000845">
    <property type="entry name" value="Nucleoside_phosphorylase_d"/>
</dbReference>
<dbReference type="GO" id="GO:0005829">
    <property type="term" value="C:cytosol"/>
    <property type="evidence" value="ECO:0007669"/>
    <property type="project" value="TreeGrafter"/>
</dbReference>
<dbReference type="GO" id="GO:0019284">
    <property type="term" value="P:L-methionine salvage from S-adenosylmethionine"/>
    <property type="evidence" value="ECO:0007669"/>
    <property type="project" value="TreeGrafter"/>
</dbReference>
<dbReference type="SUPFAM" id="SSF53167">
    <property type="entry name" value="Purine and uridine phosphorylases"/>
    <property type="match status" value="1"/>
</dbReference>
<evidence type="ECO:0000313" key="2">
    <source>
        <dbReference type="EMBL" id="XBH11538.1"/>
    </source>
</evidence>
<accession>A0AAU7DCF6</accession>
<accession>A0AAU7D2R8</accession>
<dbReference type="InterPro" id="IPR035994">
    <property type="entry name" value="Nucleoside_phosphorylase_sf"/>
</dbReference>
<reference evidence="2" key="1">
    <citation type="submission" date="2023-03" db="EMBL/GenBank/DDBJ databases">
        <title>Edaphobacter sp.</title>
        <authorList>
            <person name="Huber K.J."/>
            <person name="Papendorf J."/>
            <person name="Pilke C."/>
            <person name="Bunk B."/>
            <person name="Sproeer C."/>
            <person name="Pester M."/>
        </authorList>
    </citation>
    <scope>NUCLEOTIDE SEQUENCE</scope>
    <source>
        <strain evidence="2">DSM 109919</strain>
        <strain evidence="3">DSM 109920</strain>
    </source>
</reference>
<name>A0AAU7D2R8_9BACT</name>
<dbReference type="EMBL" id="CP121194">
    <property type="protein sequence ID" value="XBH11538.1"/>
    <property type="molecule type" value="Genomic_DNA"/>
</dbReference>
<dbReference type="KEGG" id="epl:P4G45_07385"/>
<sequence length="226" mass="24559">MKVCPAIIAALPREVKQLVRGWQEHRLPGKIVAYTNEFAVVACAGMGPERAALAVQVALSLKPVTALLSVGLAGACDPMLRVGDIVRAGIVIDARTGERFSDPSFRETLITTSVIAGVMEKQRLYESYKASAVDMEAATIARLAQAHRLSFRAVKSISDEASFEMQELAQFATADGQFREAAFAAHSAVRPHLWPKLLALAGNSKRAVQSLTSELESQLHWYRQQG</sequence>
<feature type="domain" description="Nucleoside phosphorylase" evidence="1">
    <location>
        <begin position="6"/>
        <end position="93"/>
    </location>
</feature>
<dbReference type="AlphaFoldDB" id="A0AAU7D2R8"/>
<feature type="domain" description="Nucleoside phosphorylase" evidence="1">
    <location>
        <begin position="115"/>
        <end position="182"/>
    </location>
</feature>
<dbReference type="GO" id="GO:0008782">
    <property type="term" value="F:adenosylhomocysteine nucleosidase activity"/>
    <property type="evidence" value="ECO:0007669"/>
    <property type="project" value="TreeGrafter"/>
</dbReference>
<dbReference type="PANTHER" id="PTHR46832">
    <property type="entry name" value="5'-METHYLTHIOADENOSINE/S-ADENOSYLHOMOCYSTEINE NUCLEOSIDASE"/>
    <property type="match status" value="1"/>
</dbReference>
<dbReference type="PANTHER" id="PTHR46832:SF1">
    <property type="entry name" value="5'-METHYLTHIOADENOSINE_S-ADENOSYLHOMOCYSTEINE NUCLEOSIDASE"/>
    <property type="match status" value="1"/>
</dbReference>
<dbReference type="GO" id="GO:0008930">
    <property type="term" value="F:methylthioadenosine nucleosidase activity"/>
    <property type="evidence" value="ECO:0007669"/>
    <property type="project" value="TreeGrafter"/>
</dbReference>
<organism evidence="2">
    <name type="scientific">Edaphobacter paludis</name>
    <dbReference type="NCBI Taxonomy" id="3035702"/>
    <lineage>
        <taxon>Bacteria</taxon>
        <taxon>Pseudomonadati</taxon>
        <taxon>Acidobacteriota</taxon>
        <taxon>Terriglobia</taxon>
        <taxon>Terriglobales</taxon>
        <taxon>Acidobacteriaceae</taxon>
        <taxon>Edaphobacter</taxon>
    </lineage>
</organism>
<proteinExistence type="predicted"/>
<protein>
    <submittedName>
        <fullName evidence="2">Phosphorylase</fullName>
    </submittedName>
</protein>
<dbReference type="Gene3D" id="3.40.50.1580">
    <property type="entry name" value="Nucleoside phosphorylase domain"/>
    <property type="match status" value="2"/>
</dbReference>
<evidence type="ECO:0000259" key="1">
    <source>
        <dbReference type="Pfam" id="PF01048"/>
    </source>
</evidence>
<dbReference type="EMBL" id="CP121195">
    <property type="protein sequence ID" value="XBH15021.1"/>
    <property type="molecule type" value="Genomic_DNA"/>
</dbReference>
<evidence type="ECO:0000313" key="3">
    <source>
        <dbReference type="EMBL" id="XBH15021.1"/>
    </source>
</evidence>
<dbReference type="RefSeq" id="WP_348269030.1">
    <property type="nucleotide sequence ID" value="NZ_CP121194.1"/>
</dbReference>
<dbReference type="GO" id="GO:0009116">
    <property type="term" value="P:nucleoside metabolic process"/>
    <property type="evidence" value="ECO:0007669"/>
    <property type="project" value="InterPro"/>
</dbReference>
<gene>
    <name evidence="2" type="ORF">P4G45_07385</name>
    <name evidence="3" type="ORF">P8936_07620</name>
</gene>
<dbReference type="Pfam" id="PF01048">
    <property type="entry name" value="PNP_UDP_1"/>
    <property type="match status" value="2"/>
</dbReference>